<evidence type="ECO:0000313" key="4">
    <source>
        <dbReference type="Proteomes" id="UP000014760"/>
    </source>
</evidence>
<dbReference type="EMBL" id="AMQN01004885">
    <property type="status" value="NOT_ANNOTATED_CDS"/>
    <property type="molecule type" value="Genomic_DNA"/>
</dbReference>
<dbReference type="EMBL" id="KB294622">
    <property type="protein sequence ID" value="ELU14306.1"/>
    <property type="molecule type" value="Genomic_DNA"/>
</dbReference>
<keyword evidence="4" id="KW-1185">Reference proteome</keyword>
<dbReference type="AlphaFoldDB" id="R7VDC8"/>
<sequence>MKAGSSNRHSKRGDLFDGENNQRPAAITGIEGNIWKHRFWLKLGPSVDGGLCQGCMLLQSRFIVQCLYGYNVCTDKVSQGGLRSFDRHRRRVHNEPNASVQAIGTLREPIRQAQLKQRVNCAATLLASCRCMQPQKQSMQSSSYLLTTLRHKEQKPILEYNWGWKVNNASLMLMINRSFSFD</sequence>
<accession>R7VDC8</accession>
<reference evidence="4" key="1">
    <citation type="submission" date="2012-12" db="EMBL/GenBank/DDBJ databases">
        <authorList>
            <person name="Hellsten U."/>
            <person name="Grimwood J."/>
            <person name="Chapman J.A."/>
            <person name="Shapiro H."/>
            <person name="Aerts A."/>
            <person name="Otillar R.P."/>
            <person name="Terry A.Y."/>
            <person name="Boore J.L."/>
            <person name="Simakov O."/>
            <person name="Marletaz F."/>
            <person name="Cho S.-J."/>
            <person name="Edsinger-Gonzales E."/>
            <person name="Havlak P."/>
            <person name="Kuo D.-H."/>
            <person name="Larsson T."/>
            <person name="Lv J."/>
            <person name="Arendt D."/>
            <person name="Savage R."/>
            <person name="Osoegawa K."/>
            <person name="de Jong P."/>
            <person name="Lindberg D.R."/>
            <person name="Seaver E.C."/>
            <person name="Weisblat D.A."/>
            <person name="Putnam N.H."/>
            <person name="Grigoriev I.V."/>
            <person name="Rokhsar D.S."/>
        </authorList>
    </citation>
    <scope>NUCLEOTIDE SEQUENCE</scope>
    <source>
        <strain evidence="4">I ESC-2004</strain>
    </source>
</reference>
<reference evidence="2 4" key="2">
    <citation type="journal article" date="2013" name="Nature">
        <title>Insights into bilaterian evolution from three spiralian genomes.</title>
        <authorList>
            <person name="Simakov O."/>
            <person name="Marletaz F."/>
            <person name="Cho S.J."/>
            <person name="Edsinger-Gonzales E."/>
            <person name="Havlak P."/>
            <person name="Hellsten U."/>
            <person name="Kuo D.H."/>
            <person name="Larsson T."/>
            <person name="Lv J."/>
            <person name="Arendt D."/>
            <person name="Savage R."/>
            <person name="Osoegawa K."/>
            <person name="de Jong P."/>
            <person name="Grimwood J."/>
            <person name="Chapman J.A."/>
            <person name="Shapiro H."/>
            <person name="Aerts A."/>
            <person name="Otillar R.P."/>
            <person name="Terry A.Y."/>
            <person name="Boore J.L."/>
            <person name="Grigoriev I.V."/>
            <person name="Lindberg D.R."/>
            <person name="Seaver E.C."/>
            <person name="Weisblat D.A."/>
            <person name="Putnam N.H."/>
            <person name="Rokhsar D.S."/>
        </authorList>
    </citation>
    <scope>NUCLEOTIDE SEQUENCE</scope>
    <source>
        <strain evidence="2 4">I ESC-2004</strain>
    </source>
</reference>
<proteinExistence type="predicted"/>
<reference evidence="3" key="3">
    <citation type="submission" date="2015-06" db="UniProtKB">
        <authorList>
            <consortium name="EnsemblMetazoa"/>
        </authorList>
    </citation>
    <scope>IDENTIFICATION</scope>
</reference>
<feature type="region of interest" description="Disordered" evidence="1">
    <location>
        <begin position="1"/>
        <end position="20"/>
    </location>
</feature>
<gene>
    <name evidence="2" type="ORF">CAPTEDRAFT_215926</name>
</gene>
<name>R7VDC8_CAPTE</name>
<dbReference type="Proteomes" id="UP000014760">
    <property type="component" value="Unassembled WGS sequence"/>
</dbReference>
<evidence type="ECO:0000256" key="1">
    <source>
        <dbReference type="SAM" id="MobiDB-lite"/>
    </source>
</evidence>
<organism evidence="2">
    <name type="scientific">Capitella teleta</name>
    <name type="common">Polychaete worm</name>
    <dbReference type="NCBI Taxonomy" id="283909"/>
    <lineage>
        <taxon>Eukaryota</taxon>
        <taxon>Metazoa</taxon>
        <taxon>Spiralia</taxon>
        <taxon>Lophotrochozoa</taxon>
        <taxon>Annelida</taxon>
        <taxon>Polychaeta</taxon>
        <taxon>Sedentaria</taxon>
        <taxon>Scolecida</taxon>
        <taxon>Capitellidae</taxon>
        <taxon>Capitella</taxon>
    </lineage>
</organism>
<evidence type="ECO:0000313" key="2">
    <source>
        <dbReference type="EMBL" id="ELU14306.1"/>
    </source>
</evidence>
<dbReference type="HOGENOM" id="CLU_1483332_0_0_1"/>
<dbReference type="EnsemblMetazoa" id="CapteT215926">
    <property type="protein sequence ID" value="CapteP215926"/>
    <property type="gene ID" value="CapteG215926"/>
</dbReference>
<protein>
    <submittedName>
        <fullName evidence="2 3">Uncharacterized protein</fullName>
    </submittedName>
</protein>
<evidence type="ECO:0000313" key="3">
    <source>
        <dbReference type="EnsemblMetazoa" id="CapteP215926"/>
    </source>
</evidence>